<protein>
    <submittedName>
        <fullName evidence="1">Uncharacterized protein</fullName>
    </submittedName>
</protein>
<dbReference type="AlphaFoldDB" id="A0A9Q0WQE8"/>
<reference evidence="1" key="2">
    <citation type="journal article" date="2023" name="Int. J. Mol. Sci.">
        <title>De Novo Assembly and Annotation of 11 Diverse Shrub Willow (Salix) Genomes Reveals Novel Gene Organization in Sex-Linked Regions.</title>
        <authorList>
            <person name="Hyden B."/>
            <person name="Feng K."/>
            <person name="Yates T.B."/>
            <person name="Jawdy S."/>
            <person name="Cereghino C."/>
            <person name="Smart L.B."/>
            <person name="Muchero W."/>
        </authorList>
    </citation>
    <scope>NUCLEOTIDE SEQUENCE</scope>
    <source>
        <tissue evidence="1">Shoot tip</tissue>
    </source>
</reference>
<reference evidence="1" key="1">
    <citation type="submission" date="2022-11" db="EMBL/GenBank/DDBJ databases">
        <authorList>
            <person name="Hyden B.L."/>
            <person name="Feng K."/>
            <person name="Yates T."/>
            <person name="Jawdy S."/>
            <person name="Smart L.B."/>
            <person name="Muchero W."/>
        </authorList>
    </citation>
    <scope>NUCLEOTIDE SEQUENCE</scope>
    <source>
        <tissue evidence="1">Shoot tip</tissue>
    </source>
</reference>
<dbReference type="EMBL" id="JAPFFM010000002">
    <property type="protein sequence ID" value="KAJ6771262.1"/>
    <property type="molecule type" value="Genomic_DNA"/>
</dbReference>
<organism evidence="1 2">
    <name type="scientific">Salix koriyanagi</name>
    <dbReference type="NCBI Taxonomy" id="2511006"/>
    <lineage>
        <taxon>Eukaryota</taxon>
        <taxon>Viridiplantae</taxon>
        <taxon>Streptophyta</taxon>
        <taxon>Embryophyta</taxon>
        <taxon>Tracheophyta</taxon>
        <taxon>Spermatophyta</taxon>
        <taxon>Magnoliopsida</taxon>
        <taxon>eudicotyledons</taxon>
        <taxon>Gunneridae</taxon>
        <taxon>Pentapetalae</taxon>
        <taxon>rosids</taxon>
        <taxon>fabids</taxon>
        <taxon>Malpighiales</taxon>
        <taxon>Salicaceae</taxon>
        <taxon>Saliceae</taxon>
        <taxon>Salix</taxon>
    </lineage>
</organism>
<gene>
    <name evidence="1" type="ORF">OIU74_017655</name>
</gene>
<sequence length="99" mass="11340">MHAHIYRRCFSLGRARQSRRFGVAAGNDASNYVPAFSAYVTTIVVEKISRWNMRRFLVNCLLFINLSRRSWEIGSLCRAAIKSASQSYFANLFSLPCEI</sequence>
<name>A0A9Q0WQE8_9ROSI</name>
<evidence type="ECO:0000313" key="1">
    <source>
        <dbReference type="EMBL" id="KAJ6771262.1"/>
    </source>
</evidence>
<accession>A0A9Q0WQE8</accession>
<evidence type="ECO:0000313" key="2">
    <source>
        <dbReference type="Proteomes" id="UP001151752"/>
    </source>
</evidence>
<proteinExistence type="predicted"/>
<dbReference type="Proteomes" id="UP001151752">
    <property type="component" value="Chromosome 10"/>
</dbReference>
<comment type="caution">
    <text evidence="1">The sequence shown here is derived from an EMBL/GenBank/DDBJ whole genome shotgun (WGS) entry which is preliminary data.</text>
</comment>
<keyword evidence="2" id="KW-1185">Reference proteome</keyword>